<dbReference type="Proteomes" id="UP000652761">
    <property type="component" value="Unassembled WGS sequence"/>
</dbReference>
<dbReference type="PANTHER" id="PTHR31669">
    <property type="entry name" value="PROTEIN FAR1-RELATED SEQUENCE 10-RELATED"/>
    <property type="match status" value="1"/>
</dbReference>
<gene>
    <name evidence="5" type="ORF">Taro_006567</name>
</gene>
<evidence type="ECO:0000313" key="5">
    <source>
        <dbReference type="EMBL" id="MQL74221.1"/>
    </source>
</evidence>
<evidence type="ECO:0000256" key="3">
    <source>
        <dbReference type="SAM" id="MobiDB-lite"/>
    </source>
</evidence>
<feature type="region of interest" description="Disordered" evidence="3">
    <location>
        <begin position="189"/>
        <end position="241"/>
    </location>
</feature>
<keyword evidence="2" id="KW-0862">Zinc</keyword>
<feature type="compositionally biased region" description="Polar residues" evidence="3">
    <location>
        <begin position="208"/>
        <end position="228"/>
    </location>
</feature>
<protein>
    <recommendedName>
        <fullName evidence="2">Protein FAR1-RELATED SEQUENCE</fullName>
    </recommendedName>
</protein>
<feature type="non-terminal residue" evidence="5">
    <location>
        <position position="816"/>
    </location>
</feature>
<feature type="region of interest" description="Disordered" evidence="3">
    <location>
        <begin position="478"/>
        <end position="506"/>
    </location>
</feature>
<comment type="function">
    <text evidence="2">Putative transcription activator involved in regulating light control of development.</text>
</comment>
<reference evidence="5" key="1">
    <citation type="submission" date="2017-07" db="EMBL/GenBank/DDBJ databases">
        <title>Taro Niue Genome Assembly and Annotation.</title>
        <authorList>
            <person name="Atibalentja N."/>
            <person name="Keating K."/>
            <person name="Fields C.J."/>
        </authorList>
    </citation>
    <scope>NUCLEOTIDE SEQUENCE</scope>
    <source>
        <strain evidence="5">Niue_2</strain>
        <tissue evidence="5">Leaf</tissue>
    </source>
</reference>
<dbReference type="PANTHER" id="PTHR31669:SF281">
    <property type="entry name" value="PROTEIN FAR1-RELATED SEQUENCE"/>
    <property type="match status" value="1"/>
</dbReference>
<evidence type="ECO:0000256" key="1">
    <source>
        <dbReference type="PROSITE-ProRule" id="PRU00325"/>
    </source>
</evidence>
<dbReference type="InterPro" id="IPR031052">
    <property type="entry name" value="FHY3/FAR1"/>
</dbReference>
<organism evidence="5 6">
    <name type="scientific">Colocasia esculenta</name>
    <name type="common">Wild taro</name>
    <name type="synonym">Arum esculentum</name>
    <dbReference type="NCBI Taxonomy" id="4460"/>
    <lineage>
        <taxon>Eukaryota</taxon>
        <taxon>Viridiplantae</taxon>
        <taxon>Streptophyta</taxon>
        <taxon>Embryophyta</taxon>
        <taxon>Tracheophyta</taxon>
        <taxon>Spermatophyta</taxon>
        <taxon>Magnoliopsida</taxon>
        <taxon>Liliopsida</taxon>
        <taxon>Araceae</taxon>
        <taxon>Aroideae</taxon>
        <taxon>Colocasieae</taxon>
        <taxon>Colocasia</taxon>
    </lineage>
</organism>
<dbReference type="GO" id="GO:0006355">
    <property type="term" value="P:regulation of DNA-templated transcription"/>
    <property type="evidence" value="ECO:0007669"/>
    <property type="project" value="UniProtKB-UniRule"/>
</dbReference>
<dbReference type="InterPro" id="IPR004330">
    <property type="entry name" value="FAR1_DNA_bnd_dom"/>
</dbReference>
<dbReference type="EMBL" id="NMUH01000196">
    <property type="protein sequence ID" value="MQL74221.1"/>
    <property type="molecule type" value="Genomic_DNA"/>
</dbReference>
<dbReference type="GO" id="GO:0008270">
    <property type="term" value="F:zinc ion binding"/>
    <property type="evidence" value="ECO:0007669"/>
    <property type="project" value="UniProtKB-UniRule"/>
</dbReference>
<dbReference type="InterPro" id="IPR007527">
    <property type="entry name" value="Znf_SWIM"/>
</dbReference>
<keyword evidence="1 2" id="KW-0863">Zinc-finger</keyword>
<comment type="caution">
    <text evidence="5">The sequence shown here is derived from an EMBL/GenBank/DDBJ whole genome shotgun (WGS) entry which is preliminary data.</text>
</comment>
<dbReference type="OrthoDB" id="751465at2759"/>
<name>A0A843TSU1_COLES</name>
<keyword evidence="6" id="KW-1185">Reference proteome</keyword>
<evidence type="ECO:0000313" key="6">
    <source>
        <dbReference type="Proteomes" id="UP000652761"/>
    </source>
</evidence>
<sequence length="816" mass="91208">IYKGSHVIDHSRIQSSPATVIATLISRRAGSCLPTPRRGRRHPSRCRLGFLLVNGRSLRAPASGTLSSLFSSASLSSLLPSLFHCAPACKGSRFPTLAEITVPAQIRSEKRGFAVPVRDRFREPAEPASKIYWHYMESGEQLHGGSHVGNTTQDQLDPTKESSVNGSMAEDTSLTEKVADGSVACTNILDDNDKDTQGQLDTTKESSADGSLSAQQALGGSVASTSASENREKNQVTPDPVVGMAFETEQTAYDCYSEYGKRNGFTVRWDNRTLSRRTGVTLARRFVCSKQGRRGDGQKKRHSLAKYHREETRCGCLAYMKIKLASDGKYRIIELNSTHNHPLACQVPVNYSLANLVLYNHPLANQVANIRPVPIQVANIRPVPNQVPNIRPVPIQVPNIRPLPNQVPNIRPLPTQLPNIRPLPNQVPYNHPVAVFVPINPQIQGHPLGNKVPPSPMLANPHAAHVVIMQRLPGAQASVAKKIKRKRKSADDSDGPVASEATSQDVDTQAGVLENVASLPDEAEFLEGWKSMLEKYGLVDNTWLRQKFQEREKWAPVYGRTAFCADLKSAQHRERINKELKRYLSSARDIESFLQNFDKFLEDKRNKELEANSKMTKSSPYAPPVSIIQHAARVYTSAVFDMFMTEYVSGLECLVKDRQYEEPTQILTVEDGQRHDHIVRINFDEEILSCSCCKFENVGILCGHLLTCITKRMRSIPQRYILKRWTRCAGSLSVTYHANTTVEDPRCILSQRYSSLVHDFVQLSVRAAEDEDLYNCAMKHKAAMFEEMEKVFKEKTSSLSYHLFGEHHTSKLKCSV</sequence>
<evidence type="ECO:0000259" key="4">
    <source>
        <dbReference type="PROSITE" id="PS50966"/>
    </source>
</evidence>
<dbReference type="Pfam" id="PF03101">
    <property type="entry name" value="FAR1"/>
    <property type="match status" value="1"/>
</dbReference>
<dbReference type="AlphaFoldDB" id="A0A843TSU1"/>
<comment type="subcellular location">
    <subcellularLocation>
        <location evidence="2">Nucleus</location>
    </subcellularLocation>
</comment>
<evidence type="ECO:0000256" key="2">
    <source>
        <dbReference type="RuleBase" id="RU367018"/>
    </source>
</evidence>
<dbReference type="PROSITE" id="PS50966">
    <property type="entry name" value="ZF_SWIM"/>
    <property type="match status" value="1"/>
</dbReference>
<keyword evidence="2" id="KW-0539">Nucleus</keyword>
<keyword evidence="2" id="KW-0479">Metal-binding</keyword>
<dbReference type="GO" id="GO:0005634">
    <property type="term" value="C:nucleus"/>
    <property type="evidence" value="ECO:0007669"/>
    <property type="project" value="UniProtKB-SubCell"/>
</dbReference>
<proteinExistence type="inferred from homology"/>
<feature type="non-terminal residue" evidence="5">
    <location>
        <position position="1"/>
    </location>
</feature>
<feature type="domain" description="SWIM-type" evidence="4">
    <location>
        <begin position="677"/>
        <end position="713"/>
    </location>
</feature>
<comment type="similarity">
    <text evidence="2">Belongs to the FHY3/FAR1 family.</text>
</comment>
<accession>A0A843TSU1</accession>
<feature type="region of interest" description="Disordered" evidence="3">
    <location>
        <begin position="143"/>
        <end position="173"/>
    </location>
</feature>
<feature type="compositionally biased region" description="Polar residues" evidence="3">
    <location>
        <begin position="148"/>
        <end position="172"/>
    </location>
</feature>